<feature type="binding site" evidence="7">
    <location>
        <begin position="531"/>
        <end position="534"/>
    </location>
    <ligand>
        <name>ATP</name>
        <dbReference type="ChEBI" id="CHEBI:30616"/>
    </ligand>
</feature>
<dbReference type="Proteomes" id="UP000307657">
    <property type="component" value="Unassembled WGS sequence"/>
</dbReference>
<dbReference type="GO" id="GO:0006422">
    <property type="term" value="P:aspartyl-tRNA aminoacylation"/>
    <property type="evidence" value="ECO:0007669"/>
    <property type="project" value="UniProtKB-UniRule"/>
</dbReference>
<dbReference type="HAMAP" id="MF_00044">
    <property type="entry name" value="Asp_tRNA_synth_type1"/>
    <property type="match status" value="1"/>
</dbReference>
<dbReference type="InterPro" id="IPR045864">
    <property type="entry name" value="aa-tRNA-synth_II/BPL/LPL"/>
</dbReference>
<evidence type="ECO:0000256" key="2">
    <source>
        <dbReference type="ARBA" id="ARBA00022598"/>
    </source>
</evidence>
<dbReference type="Gene3D" id="3.30.1360.30">
    <property type="entry name" value="GAD-like domain"/>
    <property type="match status" value="1"/>
</dbReference>
<dbReference type="GO" id="GO:0005737">
    <property type="term" value="C:cytoplasm"/>
    <property type="evidence" value="ECO:0007669"/>
    <property type="project" value="UniProtKB-SubCell"/>
</dbReference>
<dbReference type="Gene3D" id="2.40.50.140">
    <property type="entry name" value="Nucleic acid-binding proteins"/>
    <property type="match status" value="1"/>
</dbReference>
<dbReference type="Pfam" id="PF02938">
    <property type="entry name" value="GAD"/>
    <property type="match status" value="1"/>
</dbReference>
<name>A0A4U0ES83_9FLAO</name>
<evidence type="ECO:0000313" key="10">
    <source>
        <dbReference type="Proteomes" id="UP000307657"/>
    </source>
</evidence>
<comment type="catalytic activity">
    <reaction evidence="7">
        <text>tRNA(Asp) + L-aspartate + ATP = L-aspartyl-tRNA(Asp) + AMP + diphosphate</text>
        <dbReference type="Rhea" id="RHEA:19649"/>
        <dbReference type="Rhea" id="RHEA-COMP:9660"/>
        <dbReference type="Rhea" id="RHEA-COMP:9678"/>
        <dbReference type="ChEBI" id="CHEBI:29991"/>
        <dbReference type="ChEBI" id="CHEBI:30616"/>
        <dbReference type="ChEBI" id="CHEBI:33019"/>
        <dbReference type="ChEBI" id="CHEBI:78442"/>
        <dbReference type="ChEBI" id="CHEBI:78516"/>
        <dbReference type="ChEBI" id="CHEBI:456215"/>
        <dbReference type="EC" id="6.1.1.12"/>
    </reaction>
</comment>
<dbReference type="InterPro" id="IPR004115">
    <property type="entry name" value="GAD-like_sf"/>
</dbReference>
<dbReference type="InterPro" id="IPR012340">
    <property type="entry name" value="NA-bd_OB-fold"/>
</dbReference>
<comment type="caution">
    <text evidence="9">The sequence shown here is derived from an EMBL/GenBank/DDBJ whole genome shotgun (WGS) entry which is preliminary data.</text>
</comment>
<comment type="subunit">
    <text evidence="7">Homodimer.</text>
</comment>
<dbReference type="PANTHER" id="PTHR22594:SF5">
    <property type="entry name" value="ASPARTATE--TRNA LIGASE, MITOCHONDRIAL"/>
    <property type="match status" value="1"/>
</dbReference>
<dbReference type="PRINTS" id="PR01042">
    <property type="entry name" value="TRNASYNTHASP"/>
</dbReference>
<dbReference type="SUPFAM" id="SSF50249">
    <property type="entry name" value="Nucleic acid-binding proteins"/>
    <property type="match status" value="1"/>
</dbReference>
<dbReference type="InterPro" id="IPR002312">
    <property type="entry name" value="Asp/Asn-tRNA-synth_IIb"/>
</dbReference>
<dbReference type="PANTHER" id="PTHR22594">
    <property type="entry name" value="ASPARTYL/LYSYL-TRNA SYNTHETASE"/>
    <property type="match status" value="1"/>
</dbReference>
<dbReference type="SUPFAM" id="SSF55261">
    <property type="entry name" value="GAD domain-like"/>
    <property type="match status" value="1"/>
</dbReference>
<evidence type="ECO:0000256" key="7">
    <source>
        <dbReference type="HAMAP-Rule" id="MF_00044"/>
    </source>
</evidence>
<feature type="region of interest" description="Aspartate" evidence="7">
    <location>
        <begin position="198"/>
        <end position="201"/>
    </location>
</feature>
<accession>A0A4U0ES83</accession>
<feature type="binding site" evidence="7">
    <location>
        <position position="479"/>
    </location>
    <ligand>
        <name>ATP</name>
        <dbReference type="ChEBI" id="CHEBI:30616"/>
    </ligand>
</feature>
<feature type="binding site" evidence="7">
    <location>
        <position position="229"/>
    </location>
    <ligand>
        <name>ATP</name>
        <dbReference type="ChEBI" id="CHEBI:30616"/>
    </ligand>
</feature>
<dbReference type="GO" id="GO:0004815">
    <property type="term" value="F:aspartate-tRNA ligase activity"/>
    <property type="evidence" value="ECO:0007669"/>
    <property type="project" value="UniProtKB-UniRule"/>
</dbReference>
<comment type="subcellular location">
    <subcellularLocation>
        <location evidence="7">Cytoplasm</location>
    </subcellularLocation>
</comment>
<keyword evidence="4 7" id="KW-0067">ATP-binding</keyword>
<dbReference type="OrthoDB" id="9802326at2"/>
<feature type="domain" description="Aminoacyl-transfer RNA synthetases class-II family profile" evidence="8">
    <location>
        <begin position="144"/>
        <end position="552"/>
    </location>
</feature>
<dbReference type="InterPro" id="IPR004524">
    <property type="entry name" value="Asp-tRNA-ligase_1"/>
</dbReference>
<comment type="caution">
    <text evidence="7">Lacks conserved residue(s) required for the propagation of feature annotation.</text>
</comment>
<dbReference type="GO" id="GO:0003676">
    <property type="term" value="F:nucleic acid binding"/>
    <property type="evidence" value="ECO:0007669"/>
    <property type="project" value="InterPro"/>
</dbReference>
<dbReference type="EC" id="6.1.1.12" evidence="7"/>
<keyword evidence="3 7" id="KW-0547">Nucleotide-binding</keyword>
<dbReference type="InterPro" id="IPR004364">
    <property type="entry name" value="Aa-tRNA-synt_II"/>
</dbReference>
<evidence type="ECO:0000256" key="6">
    <source>
        <dbReference type="ARBA" id="ARBA00023146"/>
    </source>
</evidence>
<dbReference type="AlphaFoldDB" id="A0A4U0ES83"/>
<feature type="binding site" evidence="7">
    <location>
        <begin position="220"/>
        <end position="222"/>
    </location>
    <ligand>
        <name>ATP</name>
        <dbReference type="ChEBI" id="CHEBI:30616"/>
    </ligand>
</feature>
<dbReference type="RefSeq" id="WP_136843623.1">
    <property type="nucleotide sequence ID" value="NZ_SUPL01000005.1"/>
</dbReference>
<dbReference type="Pfam" id="PF01336">
    <property type="entry name" value="tRNA_anti-codon"/>
    <property type="match status" value="1"/>
</dbReference>
<dbReference type="CDD" id="cd04317">
    <property type="entry name" value="EcAspRS_like_N"/>
    <property type="match status" value="1"/>
</dbReference>
<dbReference type="InterPro" id="IPR047089">
    <property type="entry name" value="Asp-tRNA-ligase_1_N"/>
</dbReference>
<sequence length="584" mass="66651">MYRSHNCGELRASDEAKIVTLAGWVQKSRDKGFMIWVDLRDRYGITQLIFDEERTPKEMMQQAQKLGREFVIQVEGEVIERASKNPNLPTGDIEILVSKLNILNTAKLPPFTIEDETDGGEELRMQYRYLDIRRNPVKNSLIFRHKVTQEVRNYLSKNDFIEVETPYLIKSTPEGARDFVVPSRMNEGQFYALPQSPQTFKQLLMVGGMDKYFQIVKCFRDEDLRADRQPEFTQIDCEMAFVEQEDILNTFEGLTRHLIKEIHGIEIADFPRMTFDEAMKRYGNDKPDIRFGMEFGELNDVAQHKDFNVFNSAELVVGIAVPGGNFYSRKEIDKLIDWVKRPQVGALGMVYVRCNEDGTYKSSVDKFYNQDDLAKWADATNAKAGDLICVLSGNTNKVRAQLSALRMELAERLGLRKPHEFAPLWVIDFPLLEWDEDTNRYHAMHHPFTSPKPGQIELLDTNPGDVKANAYDLVLNGNEIGGGSIRIYNKETQSLMFDHLGFTKEEAQAQFGFLMNAFEYGAPPHGGIAFGLDRLVAILGGQETIRDFIAFPKNNSGRDVMIDAPAPIDDDQLEELSLKLNLKS</sequence>
<feature type="binding site" evidence="7">
    <location>
        <position position="445"/>
    </location>
    <ligand>
        <name>L-aspartate</name>
        <dbReference type="ChEBI" id="CHEBI:29991"/>
    </ligand>
</feature>
<evidence type="ECO:0000256" key="4">
    <source>
        <dbReference type="ARBA" id="ARBA00022840"/>
    </source>
</evidence>
<dbReference type="SUPFAM" id="SSF55681">
    <property type="entry name" value="Class II aaRS and biotin synthetases"/>
    <property type="match status" value="1"/>
</dbReference>
<dbReference type="NCBIfam" id="TIGR00459">
    <property type="entry name" value="aspS_bact"/>
    <property type="match status" value="1"/>
</dbReference>
<keyword evidence="10" id="KW-1185">Reference proteome</keyword>
<comment type="similarity">
    <text evidence="1 7">Belongs to the class-II aminoacyl-tRNA synthetase family. Type 1 subfamily.</text>
</comment>
<keyword evidence="5 7" id="KW-0648">Protein biosynthesis</keyword>
<dbReference type="InterPro" id="IPR029351">
    <property type="entry name" value="GAD_dom"/>
</dbReference>
<dbReference type="EMBL" id="SUPL01000005">
    <property type="protein sequence ID" value="TJY34625.1"/>
    <property type="molecule type" value="Genomic_DNA"/>
</dbReference>
<gene>
    <name evidence="7 9" type="primary">aspS</name>
    <name evidence="9" type="ORF">E5167_09950</name>
</gene>
<evidence type="ECO:0000256" key="5">
    <source>
        <dbReference type="ARBA" id="ARBA00022917"/>
    </source>
</evidence>
<feature type="binding site" evidence="7">
    <location>
        <position position="174"/>
    </location>
    <ligand>
        <name>L-aspartate</name>
        <dbReference type="ChEBI" id="CHEBI:29991"/>
    </ligand>
</feature>
<comment type="function">
    <text evidence="7">Catalyzes the attachment of L-aspartate to tRNA(Asp) in a two-step reaction: L-aspartate is first activated by ATP to form Asp-AMP and then transferred to the acceptor end of tRNA(Asp).</text>
</comment>
<feature type="binding site" evidence="7">
    <location>
        <position position="486"/>
    </location>
    <ligand>
        <name>L-aspartate</name>
        <dbReference type="ChEBI" id="CHEBI:29991"/>
    </ligand>
</feature>
<feature type="binding site" evidence="7">
    <location>
        <position position="220"/>
    </location>
    <ligand>
        <name>L-aspartate</name>
        <dbReference type="ChEBI" id="CHEBI:29991"/>
    </ligand>
</feature>
<protein>
    <recommendedName>
        <fullName evidence="7">Aspartate--tRNA ligase</fullName>
        <ecNumber evidence="7">6.1.1.12</ecNumber>
    </recommendedName>
    <alternativeName>
        <fullName evidence="7">Aspartyl-tRNA synthetase</fullName>
        <shortName evidence="7">AspRS</shortName>
    </alternativeName>
</protein>
<dbReference type="InterPro" id="IPR004365">
    <property type="entry name" value="NA-bd_OB_tRNA"/>
</dbReference>
<proteinExistence type="inferred from homology"/>
<dbReference type="InterPro" id="IPR006195">
    <property type="entry name" value="aa-tRNA-synth_II"/>
</dbReference>
<keyword evidence="2 7" id="KW-0436">Ligase</keyword>
<dbReference type="Gene3D" id="3.30.930.10">
    <property type="entry name" value="Bira Bifunctional Protein, Domain 2"/>
    <property type="match status" value="1"/>
</dbReference>
<keyword evidence="6 7" id="KW-0030">Aminoacyl-tRNA synthetase</keyword>
<evidence type="ECO:0000313" key="9">
    <source>
        <dbReference type="EMBL" id="TJY34625.1"/>
    </source>
</evidence>
<organism evidence="9 10">
    <name type="scientific">Pontimicrobium aquaticum</name>
    <dbReference type="NCBI Taxonomy" id="2565367"/>
    <lineage>
        <taxon>Bacteria</taxon>
        <taxon>Pseudomonadati</taxon>
        <taxon>Bacteroidota</taxon>
        <taxon>Flavobacteriia</taxon>
        <taxon>Flavobacteriales</taxon>
        <taxon>Flavobacteriaceae</taxon>
        <taxon>Pontimicrobium</taxon>
    </lineage>
</organism>
<reference evidence="9 10" key="1">
    <citation type="submission" date="2019-04" db="EMBL/GenBank/DDBJ databases">
        <title>Lacinutrix sp. nov., isolated from marine water.</title>
        <authorList>
            <person name="Kim W."/>
        </authorList>
    </citation>
    <scope>NUCLEOTIDE SEQUENCE [LARGE SCALE GENOMIC DNA]</scope>
    <source>
        <strain evidence="9 10">CAU 1491</strain>
    </source>
</reference>
<keyword evidence="7" id="KW-0963">Cytoplasm</keyword>
<dbReference type="GO" id="GO:0005524">
    <property type="term" value="F:ATP binding"/>
    <property type="evidence" value="ECO:0007669"/>
    <property type="project" value="UniProtKB-UniRule"/>
</dbReference>
<evidence type="ECO:0000256" key="3">
    <source>
        <dbReference type="ARBA" id="ARBA00022741"/>
    </source>
</evidence>
<evidence type="ECO:0000259" key="8">
    <source>
        <dbReference type="PROSITE" id="PS50862"/>
    </source>
</evidence>
<evidence type="ECO:0000256" key="1">
    <source>
        <dbReference type="ARBA" id="ARBA00006303"/>
    </source>
</evidence>
<dbReference type="CDD" id="cd00777">
    <property type="entry name" value="AspRS_core"/>
    <property type="match status" value="1"/>
</dbReference>
<dbReference type="NCBIfam" id="NF001750">
    <property type="entry name" value="PRK00476.1"/>
    <property type="match status" value="1"/>
</dbReference>
<dbReference type="Pfam" id="PF00152">
    <property type="entry name" value="tRNA-synt_2"/>
    <property type="match status" value="1"/>
</dbReference>
<dbReference type="InterPro" id="IPR047090">
    <property type="entry name" value="AspRS_core"/>
</dbReference>
<dbReference type="PROSITE" id="PS50862">
    <property type="entry name" value="AA_TRNA_LIGASE_II"/>
    <property type="match status" value="1"/>
</dbReference>